<dbReference type="EMBL" id="CP053452">
    <property type="protein sequence ID" value="QJW97492.1"/>
    <property type="molecule type" value="Genomic_DNA"/>
</dbReference>
<evidence type="ECO:0000313" key="4">
    <source>
        <dbReference type="Proteomes" id="UP000503447"/>
    </source>
</evidence>
<organism evidence="3 4">
    <name type="scientific">Frigoriglobus tundricola</name>
    <dbReference type="NCBI Taxonomy" id="2774151"/>
    <lineage>
        <taxon>Bacteria</taxon>
        <taxon>Pseudomonadati</taxon>
        <taxon>Planctomycetota</taxon>
        <taxon>Planctomycetia</taxon>
        <taxon>Gemmatales</taxon>
        <taxon>Gemmataceae</taxon>
        <taxon>Frigoriglobus</taxon>
    </lineage>
</organism>
<gene>
    <name evidence="3" type="ORF">FTUN_5066</name>
</gene>
<keyword evidence="2" id="KW-0472">Membrane</keyword>
<proteinExistence type="predicted"/>
<evidence type="ECO:0000256" key="2">
    <source>
        <dbReference type="SAM" id="Phobius"/>
    </source>
</evidence>
<accession>A0A6M5YX22</accession>
<dbReference type="RefSeq" id="WP_171472850.1">
    <property type="nucleotide sequence ID" value="NZ_CP053452.2"/>
</dbReference>
<feature type="region of interest" description="Disordered" evidence="1">
    <location>
        <begin position="145"/>
        <end position="179"/>
    </location>
</feature>
<dbReference type="Proteomes" id="UP000503447">
    <property type="component" value="Chromosome"/>
</dbReference>
<dbReference type="InterPro" id="IPR005625">
    <property type="entry name" value="PepSY-ass_TM"/>
</dbReference>
<keyword evidence="2" id="KW-1133">Transmembrane helix</keyword>
<keyword evidence="2" id="KW-0812">Transmembrane</keyword>
<sequence>MSDIDPNELSVQLRDEQPVRRALRKRVMHAVRRAHLYCGLFLLPWAVLYGVTGFLFNHPSAFADAPTLTFGPSELVGTPMEVPPKPEAIAAQVVTALNERAKDAGPYTLIEPAQARYTRDFAFAVVRADGRDVSLLFDVNAPGGTVRSKPAAPPAKTERAPFATAPRGQPPTAAPADPLRLPDPLHERVKAAVPVVLDRTGFPTGSVTVTSVPDLSFRMSDGTRVWAVTYNALTGSVSGAPVESVAPPEEMSARRFLTRLHLASGFPGRASTKWFWAVAVDAMAFVMVFWSVSGLFMWWQVKATRRFGALVLLASAAAASALGVGMHGALTPK</sequence>
<feature type="transmembrane region" description="Helical" evidence="2">
    <location>
        <begin position="34"/>
        <end position="56"/>
    </location>
</feature>
<feature type="transmembrane region" description="Helical" evidence="2">
    <location>
        <begin position="310"/>
        <end position="330"/>
    </location>
</feature>
<evidence type="ECO:0000313" key="3">
    <source>
        <dbReference type="EMBL" id="QJW97492.1"/>
    </source>
</evidence>
<dbReference type="Pfam" id="PF03929">
    <property type="entry name" value="PepSY_TM"/>
    <property type="match status" value="1"/>
</dbReference>
<evidence type="ECO:0000256" key="1">
    <source>
        <dbReference type="SAM" id="MobiDB-lite"/>
    </source>
</evidence>
<protein>
    <recommendedName>
        <fullName evidence="5">PepSY domain-containing protein</fullName>
    </recommendedName>
</protein>
<reference evidence="4" key="1">
    <citation type="submission" date="2020-05" db="EMBL/GenBank/DDBJ databases">
        <title>Frigoriglobus tundricola gen. nov., sp. nov., a psychrotolerant cellulolytic planctomycete of the family Gemmataceae with two divergent copies of 16S rRNA gene.</title>
        <authorList>
            <person name="Kulichevskaya I.S."/>
            <person name="Ivanova A.A."/>
            <person name="Naumoff D.G."/>
            <person name="Beletsky A.V."/>
            <person name="Rijpstra W.I.C."/>
            <person name="Sinninghe Damste J.S."/>
            <person name="Mardanov A.V."/>
            <person name="Ravin N.V."/>
            <person name="Dedysh S.N."/>
        </authorList>
    </citation>
    <scope>NUCLEOTIDE SEQUENCE [LARGE SCALE GENOMIC DNA]</scope>
    <source>
        <strain evidence="4">PL17</strain>
    </source>
</reference>
<feature type="transmembrane region" description="Helical" evidence="2">
    <location>
        <begin position="274"/>
        <end position="298"/>
    </location>
</feature>
<keyword evidence="4" id="KW-1185">Reference proteome</keyword>
<evidence type="ECO:0008006" key="5">
    <source>
        <dbReference type="Google" id="ProtNLM"/>
    </source>
</evidence>
<dbReference type="AlphaFoldDB" id="A0A6M5YX22"/>
<dbReference type="KEGG" id="ftj:FTUN_5066"/>
<name>A0A6M5YX22_9BACT</name>